<protein>
    <recommendedName>
        <fullName evidence="1">ABC-three component systems C-terminal domain-containing protein</fullName>
    </recommendedName>
</protein>
<dbReference type="AlphaFoldDB" id="F7R366"/>
<organism evidence="2 3">
    <name type="scientific">Ligilactobacillus ruminis SPM0211</name>
    <dbReference type="NCBI Taxonomy" id="1040964"/>
    <lineage>
        <taxon>Bacteria</taxon>
        <taxon>Bacillati</taxon>
        <taxon>Bacillota</taxon>
        <taxon>Bacilli</taxon>
        <taxon>Lactobacillales</taxon>
        <taxon>Lactobacillaceae</taxon>
        <taxon>Ligilactobacillus</taxon>
    </lineage>
</organism>
<dbReference type="InterPro" id="IPR046921">
    <property type="entry name" value="ABC-3C_CTD11"/>
</dbReference>
<feature type="domain" description="ABC-three component systems C-terminal" evidence="1">
    <location>
        <begin position="283"/>
        <end position="416"/>
    </location>
</feature>
<sequence>MLAIYHQFTSDFPDAQFWRCNVSELNTASYILTLRSGLSANGGKEAATNLILGTINNQDYVREHGYEEDLSSKKISRVLGELANTPDGIQQASVIPEVIDETIKNFNKDVIPDLNPHLKDDTLANIRKLIKCDVTISEPKKEFLLNYYKHGQTTEFLAYTFLYAVNKPNIMREGEEVEVDDIQFLAEVGYECPLCHKELVEQVRGKVRKKYRITQIFPNDLDDDIAAAFEAEYPKPVNLNAPDNLIALNEEESNDYLFAPSVELYKKLFETKRALVKSHQAKMNVNQEQLEEDIRTVLDAVMDLQDLPATEPLNFDALHVDEKIREPFVLRKTVRDEAITYYSYIEKVFRDSNANFDVIASQIKASSKMLESSGLSQKEVISQLSEWIRHQAGLGDDAELASNIVVSFFVQNCEVFHS</sequence>
<dbReference type="Pfam" id="PF20277">
    <property type="entry name" value="CTD11"/>
    <property type="match status" value="1"/>
</dbReference>
<dbReference type="EMBL" id="AFOJ01000007">
    <property type="protein sequence ID" value="EGM50288.1"/>
    <property type="molecule type" value="Genomic_DNA"/>
</dbReference>
<gene>
    <name evidence="2" type="ORF">LRU_01970</name>
</gene>
<name>F7R366_9LACO</name>
<comment type="caution">
    <text evidence="2">The sequence shown here is derived from an EMBL/GenBank/DDBJ whole genome shotgun (WGS) entry which is preliminary data.</text>
</comment>
<evidence type="ECO:0000259" key="1">
    <source>
        <dbReference type="Pfam" id="PF20277"/>
    </source>
</evidence>
<evidence type="ECO:0000313" key="2">
    <source>
        <dbReference type="EMBL" id="EGM50288.1"/>
    </source>
</evidence>
<proteinExistence type="predicted"/>
<reference evidence="2 3" key="1">
    <citation type="journal article" date="2011" name="J. Bacteriol.">
        <title>Genome Sequence of Lactobacillus ruminis SPM0211, Isolated from a Fecal Sample from a Healthy Korean.</title>
        <authorList>
            <person name="Lee S."/>
            <person name="Cho Y.J."/>
            <person name="Lee A.H."/>
            <person name="Chun J."/>
            <person name="Ha N.J."/>
            <person name="Ko G."/>
        </authorList>
    </citation>
    <scope>NUCLEOTIDE SEQUENCE [LARGE SCALE GENOMIC DNA]</scope>
    <source>
        <strain evidence="2 3">SPM0211</strain>
    </source>
</reference>
<evidence type="ECO:0000313" key="3">
    <source>
        <dbReference type="Proteomes" id="UP000002971"/>
    </source>
</evidence>
<dbReference type="Proteomes" id="UP000002971">
    <property type="component" value="Unassembled WGS sequence"/>
</dbReference>
<accession>F7R366</accession>